<name>A0AAX6MQP4_9PEZI</name>
<dbReference type="EMBL" id="JBANMG010000004">
    <property type="protein sequence ID" value="KAK6954826.1"/>
    <property type="molecule type" value="Genomic_DNA"/>
</dbReference>
<sequence length="297" mass="32757">MHLSTHTWMRPEPLEVTLKRAASLGYSSIELAGEPSRYNISETQALLKKYNLSCWATVTIMYGSRDLSAVDPTHRADTINYMKSVVDLAAGLGAKTTTVVPCTVGKLQPAASAPEEWGWVVQGVREVAQYALEKGVRIAIEPLNRFETYIITNTSQALKLIEEANVPNLGVAFDPFHLNIEEPDLIAALRKCGNKVYDVHLGENNRLSPGDGSLDWALFVQTLREIGYDGGLAHEAMPPIDRSSNGEFGLKQLEAEPWDVDEGTLQFLKDHASGVLRDDYYTAMVARTAETILPLIK</sequence>
<dbReference type="InterPro" id="IPR013022">
    <property type="entry name" value="Xyl_isomerase-like_TIM-brl"/>
</dbReference>
<evidence type="ECO:0000259" key="2">
    <source>
        <dbReference type="Pfam" id="PF01261"/>
    </source>
</evidence>
<evidence type="ECO:0000313" key="4">
    <source>
        <dbReference type="Proteomes" id="UP001369815"/>
    </source>
</evidence>
<dbReference type="Pfam" id="PF01261">
    <property type="entry name" value="AP_endonuc_2"/>
    <property type="match status" value="1"/>
</dbReference>
<comment type="caution">
    <text evidence="3">The sequence shown here is derived from an EMBL/GenBank/DDBJ whole genome shotgun (WGS) entry which is preliminary data.</text>
</comment>
<dbReference type="GO" id="GO:0016853">
    <property type="term" value="F:isomerase activity"/>
    <property type="evidence" value="ECO:0007669"/>
    <property type="project" value="UniProtKB-KW"/>
</dbReference>
<keyword evidence="4" id="KW-1185">Reference proteome</keyword>
<dbReference type="SUPFAM" id="SSF51658">
    <property type="entry name" value="Xylose isomerase-like"/>
    <property type="match status" value="1"/>
</dbReference>
<feature type="domain" description="Xylose isomerase-like TIM barrel" evidence="2">
    <location>
        <begin position="18"/>
        <end position="236"/>
    </location>
</feature>
<dbReference type="AlphaFoldDB" id="A0AAX6MQP4"/>
<organism evidence="3 4">
    <name type="scientific">Daldinia eschscholtzii</name>
    <dbReference type="NCBI Taxonomy" id="292717"/>
    <lineage>
        <taxon>Eukaryota</taxon>
        <taxon>Fungi</taxon>
        <taxon>Dikarya</taxon>
        <taxon>Ascomycota</taxon>
        <taxon>Pezizomycotina</taxon>
        <taxon>Sordariomycetes</taxon>
        <taxon>Xylariomycetidae</taxon>
        <taxon>Xylariales</taxon>
        <taxon>Hypoxylaceae</taxon>
        <taxon>Daldinia</taxon>
    </lineage>
</organism>
<dbReference type="PANTHER" id="PTHR43489:SF7">
    <property type="entry name" value="3-DEHYDRO-D-GULOSIDE 4-EPIMERASE-RELATED"/>
    <property type="match status" value="1"/>
</dbReference>
<reference evidence="3 4" key="1">
    <citation type="journal article" date="2024" name="Front Chem Biol">
        <title>Unveiling the potential of Daldinia eschscholtzii MFLUCC 19-0629 through bioactivity and bioinformatics studies for enhanced sustainable agriculture production.</title>
        <authorList>
            <person name="Brooks S."/>
            <person name="Weaver J.A."/>
            <person name="Klomchit A."/>
            <person name="Alharthi S.A."/>
            <person name="Onlamun T."/>
            <person name="Nurani R."/>
            <person name="Vong T.K."/>
            <person name="Alberti F."/>
            <person name="Greco C."/>
        </authorList>
    </citation>
    <scope>NUCLEOTIDE SEQUENCE [LARGE SCALE GENOMIC DNA]</scope>
    <source>
        <strain evidence="3">MFLUCC 19-0629</strain>
    </source>
</reference>
<dbReference type="PANTHER" id="PTHR43489">
    <property type="entry name" value="ISOMERASE"/>
    <property type="match status" value="1"/>
</dbReference>
<dbReference type="InterPro" id="IPR036237">
    <property type="entry name" value="Xyl_isomerase-like_sf"/>
</dbReference>
<proteinExistence type="predicted"/>
<keyword evidence="1" id="KW-0413">Isomerase</keyword>
<dbReference type="Proteomes" id="UP001369815">
    <property type="component" value="Unassembled WGS sequence"/>
</dbReference>
<accession>A0AAX6MQP4</accession>
<protein>
    <recommendedName>
        <fullName evidence="2">Xylose isomerase-like TIM barrel domain-containing protein</fullName>
    </recommendedName>
</protein>
<dbReference type="InterPro" id="IPR050417">
    <property type="entry name" value="Sugar_Epim/Isomerase"/>
</dbReference>
<evidence type="ECO:0000313" key="3">
    <source>
        <dbReference type="EMBL" id="KAK6954826.1"/>
    </source>
</evidence>
<evidence type="ECO:0000256" key="1">
    <source>
        <dbReference type="ARBA" id="ARBA00023235"/>
    </source>
</evidence>
<dbReference type="Gene3D" id="3.20.20.150">
    <property type="entry name" value="Divalent-metal-dependent TIM barrel enzymes"/>
    <property type="match status" value="1"/>
</dbReference>
<gene>
    <name evidence="3" type="ORF">Daesc_004795</name>
</gene>